<dbReference type="STRING" id="1121419.SAMN05443529_12058"/>
<accession>A0A1G8FRY7</accession>
<feature type="transmembrane region" description="Helical" evidence="1">
    <location>
        <begin position="77"/>
        <end position="95"/>
    </location>
</feature>
<feature type="transmembrane region" description="Helical" evidence="1">
    <location>
        <begin position="45"/>
        <end position="65"/>
    </location>
</feature>
<evidence type="ECO:0000256" key="1">
    <source>
        <dbReference type="SAM" id="Phobius"/>
    </source>
</evidence>
<keyword evidence="3" id="KW-1185">Reference proteome</keyword>
<dbReference type="EMBL" id="FNCP01000020">
    <property type="protein sequence ID" value="SDH84902.1"/>
    <property type="molecule type" value="Genomic_DNA"/>
</dbReference>
<dbReference type="AlphaFoldDB" id="A0A1G8FRY7"/>
<evidence type="ECO:0000313" key="3">
    <source>
        <dbReference type="Proteomes" id="UP000198656"/>
    </source>
</evidence>
<keyword evidence="1" id="KW-0472">Membrane</keyword>
<keyword evidence="1" id="KW-1133">Transmembrane helix</keyword>
<proteinExistence type="predicted"/>
<keyword evidence="1" id="KW-0812">Transmembrane</keyword>
<sequence length="229" mass="26679">MDKDYKGLLKYAGLIFISVLFTSKLPRDSYSVIQYIIRPIRFEHSVLYLSGGIPLAMLFIGIKGLNKLKWFAGKSKLLIFIMVIAFVLPIMRSSVDFGKTTYFRGMENELRSIDFKNTDINISEIKANEATINVRLSLTDYGRDMSKFKVRMYLPDSLANYFNEDFLEFEELYKTYGHQHELNIDKKLKVQLAKGTTINDINDTDWDWDTFKYELYNDSSSTELTYHGI</sequence>
<reference evidence="3" key="1">
    <citation type="submission" date="2016-10" db="EMBL/GenBank/DDBJ databases">
        <authorList>
            <person name="Varghese N."/>
            <person name="Submissions S."/>
        </authorList>
    </citation>
    <scope>NUCLEOTIDE SEQUENCE [LARGE SCALE GENOMIC DNA]</scope>
    <source>
        <strain evidence="3">DSM 8344</strain>
    </source>
</reference>
<dbReference type="Proteomes" id="UP000198656">
    <property type="component" value="Unassembled WGS sequence"/>
</dbReference>
<dbReference type="OrthoDB" id="1795406at2"/>
<evidence type="ECO:0000313" key="2">
    <source>
        <dbReference type="EMBL" id="SDH84902.1"/>
    </source>
</evidence>
<gene>
    <name evidence="2" type="ORF">SAMN05443529_12058</name>
</gene>
<name>A0A1G8FRY7_9FIRM</name>
<dbReference type="RefSeq" id="WP_092334680.1">
    <property type="nucleotide sequence ID" value="NZ_FNCP01000020.1"/>
</dbReference>
<protein>
    <submittedName>
        <fullName evidence="2">Uncharacterized protein</fullName>
    </submittedName>
</protein>
<organism evidence="2 3">
    <name type="scientific">Desulfosporosinus hippei DSM 8344</name>
    <dbReference type="NCBI Taxonomy" id="1121419"/>
    <lineage>
        <taxon>Bacteria</taxon>
        <taxon>Bacillati</taxon>
        <taxon>Bacillota</taxon>
        <taxon>Clostridia</taxon>
        <taxon>Eubacteriales</taxon>
        <taxon>Desulfitobacteriaceae</taxon>
        <taxon>Desulfosporosinus</taxon>
    </lineage>
</organism>